<protein>
    <submittedName>
        <fullName evidence="1">Uncharacterized protein</fullName>
    </submittedName>
</protein>
<proteinExistence type="predicted"/>
<evidence type="ECO:0000313" key="1">
    <source>
        <dbReference type="EMBL" id="QMS92106.1"/>
    </source>
</evidence>
<sequence length="49" mass="5627">MMEKGDRCLEYSEFRRCLRRATPTRLEMMGKANYTGLAIAPLDVAIAYI</sequence>
<evidence type="ECO:0000313" key="2">
    <source>
        <dbReference type="Proteomes" id="UP000514713"/>
    </source>
</evidence>
<dbReference type="Proteomes" id="UP000514713">
    <property type="component" value="Chromosome"/>
</dbReference>
<organism evidence="1 2">
    <name type="scientific">Nostoc edaphicum CCNP1411</name>
    <dbReference type="NCBI Taxonomy" id="1472755"/>
    <lineage>
        <taxon>Bacteria</taxon>
        <taxon>Bacillati</taxon>
        <taxon>Cyanobacteriota</taxon>
        <taxon>Cyanophyceae</taxon>
        <taxon>Nostocales</taxon>
        <taxon>Nostocaceae</taxon>
        <taxon>Nostoc</taxon>
    </lineage>
</organism>
<dbReference type="KEGG" id="ned:HUN01_32575"/>
<keyword evidence="2" id="KW-1185">Reference proteome</keyword>
<reference evidence="2" key="1">
    <citation type="submission" date="2020-06" db="EMBL/GenBank/DDBJ databases">
        <title>Nostoc edaphicum CCNP1411 genome.</title>
        <authorList>
            <person name="Fidor A."/>
            <person name="Grabski M."/>
            <person name="Gawor J."/>
            <person name="Gromadka R."/>
            <person name="Wegrzyn G."/>
            <person name="Mazur-Marzec H."/>
        </authorList>
    </citation>
    <scope>NUCLEOTIDE SEQUENCE [LARGE SCALE GENOMIC DNA]</scope>
    <source>
        <strain evidence="2">CCNP1411</strain>
    </source>
</reference>
<dbReference type="EMBL" id="CP054698">
    <property type="protein sequence ID" value="QMS92106.1"/>
    <property type="molecule type" value="Genomic_DNA"/>
</dbReference>
<accession>A0A7D7R9M6</accession>
<dbReference type="RefSeq" id="WP_181929632.1">
    <property type="nucleotide sequence ID" value="NZ_CP054698.1"/>
</dbReference>
<gene>
    <name evidence="1" type="ORF">HUN01_32575</name>
</gene>
<dbReference type="AlphaFoldDB" id="A0A7D7R9M6"/>
<name>A0A7D7R9M6_9NOSO</name>